<dbReference type="AlphaFoldDB" id="A0A9D7SE53"/>
<dbReference type="Gene3D" id="3.40.1190.10">
    <property type="entry name" value="Mur-like, catalytic domain"/>
    <property type="match status" value="1"/>
</dbReference>
<dbReference type="PANTHER" id="PTHR43024">
    <property type="entry name" value="UDP-N-ACETYLMURAMOYL-TRIPEPTIDE--D-ALANYL-D-ALANINE LIGASE"/>
    <property type="match status" value="1"/>
</dbReference>
<evidence type="ECO:0000256" key="2">
    <source>
        <dbReference type="ARBA" id="ARBA00022741"/>
    </source>
</evidence>
<keyword evidence="2" id="KW-0547">Nucleotide-binding</keyword>
<sequence length="162" mass="18029">MEISDIYSKLETKLDRVSTDTRLLVTGDVFFALKGPHYNGNEFVAKALELGASFVICEDYESQDARVVSVDDSLITLQRLAQYHRSRMKAKIIAIAGSNGKTTTKELLLKVFETTYEVLATEGNLNNHIGVPLTLLKLKSKHDFLILEMGANHVGEIAFCVH</sequence>
<dbReference type="InterPro" id="IPR013221">
    <property type="entry name" value="Mur_ligase_cen"/>
</dbReference>
<dbReference type="PANTHER" id="PTHR43024:SF1">
    <property type="entry name" value="UDP-N-ACETYLMURAMOYL-TRIPEPTIDE--D-ALANYL-D-ALANINE LIGASE"/>
    <property type="match status" value="1"/>
</dbReference>
<dbReference type="Gene3D" id="3.40.1390.10">
    <property type="entry name" value="MurE/MurF, N-terminal domain"/>
    <property type="match status" value="1"/>
</dbReference>
<dbReference type="SUPFAM" id="SSF63418">
    <property type="entry name" value="MurE/MurF N-terminal domain"/>
    <property type="match status" value="1"/>
</dbReference>
<dbReference type="InterPro" id="IPR051046">
    <property type="entry name" value="MurCDEF_CellWall_CoF430Synth"/>
</dbReference>
<feature type="domain" description="Mur ligase N-terminal catalytic" evidence="4">
    <location>
        <begin position="17"/>
        <end position="69"/>
    </location>
</feature>
<dbReference type="EMBL" id="JADKFW010000021">
    <property type="protein sequence ID" value="MBK9719706.1"/>
    <property type="molecule type" value="Genomic_DNA"/>
</dbReference>
<reference evidence="6 7" key="1">
    <citation type="submission" date="2020-10" db="EMBL/GenBank/DDBJ databases">
        <title>Connecting structure to function with the recovery of over 1000 high-quality activated sludge metagenome-assembled genomes encoding full-length rRNA genes using long-read sequencing.</title>
        <authorList>
            <person name="Singleton C.M."/>
            <person name="Petriglieri F."/>
            <person name="Kristensen J.M."/>
            <person name="Kirkegaard R.H."/>
            <person name="Michaelsen T.Y."/>
            <person name="Andersen M.H."/>
            <person name="Karst S.M."/>
            <person name="Dueholm M.S."/>
            <person name="Nielsen P.H."/>
            <person name="Albertsen M."/>
        </authorList>
    </citation>
    <scope>NUCLEOTIDE SEQUENCE [LARGE SCALE GENOMIC DNA]</scope>
    <source>
        <strain evidence="6">Ribe_18-Q3-R11-54_BAT3C.373</strain>
    </source>
</reference>
<feature type="domain" description="Mur ligase central" evidence="5">
    <location>
        <begin position="95"/>
        <end position="156"/>
    </location>
</feature>
<comment type="caution">
    <text evidence="6">The sequence shown here is derived from an EMBL/GenBank/DDBJ whole genome shotgun (WGS) entry which is preliminary data.</text>
</comment>
<gene>
    <name evidence="6" type="ORF">IPO85_19750</name>
</gene>
<dbReference type="GO" id="GO:0016881">
    <property type="term" value="F:acid-amino acid ligase activity"/>
    <property type="evidence" value="ECO:0007669"/>
    <property type="project" value="InterPro"/>
</dbReference>
<evidence type="ECO:0008006" key="8">
    <source>
        <dbReference type="Google" id="ProtNLM"/>
    </source>
</evidence>
<evidence type="ECO:0000256" key="1">
    <source>
        <dbReference type="ARBA" id="ARBA00022598"/>
    </source>
</evidence>
<keyword evidence="3" id="KW-0067">ATP-binding</keyword>
<proteinExistence type="predicted"/>
<evidence type="ECO:0000259" key="5">
    <source>
        <dbReference type="Pfam" id="PF08245"/>
    </source>
</evidence>
<dbReference type="Pfam" id="PF01225">
    <property type="entry name" value="Mur_ligase"/>
    <property type="match status" value="1"/>
</dbReference>
<protein>
    <recommendedName>
        <fullName evidence="8">UDP-N-acetylmuramoyl-tripeptide--D-alanyl-D-alanine ligase</fullName>
    </recommendedName>
</protein>
<dbReference type="SUPFAM" id="SSF53623">
    <property type="entry name" value="MurD-like peptide ligases, catalytic domain"/>
    <property type="match status" value="1"/>
</dbReference>
<dbReference type="InterPro" id="IPR036565">
    <property type="entry name" value="Mur-like_cat_sf"/>
</dbReference>
<evidence type="ECO:0000259" key="4">
    <source>
        <dbReference type="Pfam" id="PF01225"/>
    </source>
</evidence>
<evidence type="ECO:0000313" key="6">
    <source>
        <dbReference type="EMBL" id="MBK9719706.1"/>
    </source>
</evidence>
<accession>A0A9D7SE53</accession>
<dbReference type="InterPro" id="IPR000713">
    <property type="entry name" value="Mur_ligase_N"/>
</dbReference>
<dbReference type="Pfam" id="PF08245">
    <property type="entry name" value="Mur_ligase_M"/>
    <property type="match status" value="1"/>
</dbReference>
<dbReference type="InterPro" id="IPR035911">
    <property type="entry name" value="MurE/MurF_N"/>
</dbReference>
<dbReference type="GO" id="GO:0005524">
    <property type="term" value="F:ATP binding"/>
    <property type="evidence" value="ECO:0007669"/>
    <property type="project" value="UniProtKB-KW"/>
</dbReference>
<name>A0A9D7SE53_9BACT</name>
<dbReference type="Proteomes" id="UP000808349">
    <property type="component" value="Unassembled WGS sequence"/>
</dbReference>
<evidence type="ECO:0000313" key="7">
    <source>
        <dbReference type="Proteomes" id="UP000808349"/>
    </source>
</evidence>
<evidence type="ECO:0000256" key="3">
    <source>
        <dbReference type="ARBA" id="ARBA00022840"/>
    </source>
</evidence>
<organism evidence="6 7">
    <name type="scientific">Candidatus Defluviibacterium haderslevense</name>
    <dbReference type="NCBI Taxonomy" id="2981993"/>
    <lineage>
        <taxon>Bacteria</taxon>
        <taxon>Pseudomonadati</taxon>
        <taxon>Bacteroidota</taxon>
        <taxon>Saprospiria</taxon>
        <taxon>Saprospirales</taxon>
        <taxon>Saprospiraceae</taxon>
        <taxon>Candidatus Defluviibacterium</taxon>
    </lineage>
</organism>
<keyword evidence="1" id="KW-0436">Ligase</keyword>